<name>A0A194QUA9_PAPMA</name>
<dbReference type="Pfam" id="PF13894">
    <property type="entry name" value="zf-C2H2_4"/>
    <property type="match status" value="1"/>
</dbReference>
<evidence type="ECO:0000313" key="10">
    <source>
        <dbReference type="Proteomes" id="UP000053240"/>
    </source>
</evidence>
<feature type="domain" description="C2H2-type" evidence="8">
    <location>
        <begin position="132"/>
        <end position="160"/>
    </location>
</feature>
<dbReference type="SMART" id="SM00355">
    <property type="entry name" value="ZnF_C2H2"/>
    <property type="match status" value="6"/>
</dbReference>
<dbReference type="PANTHER" id="PTHR24388:SF104">
    <property type="entry name" value="AT-RICH BINDING PROTEIN-RELATED"/>
    <property type="match status" value="1"/>
</dbReference>
<dbReference type="AlphaFoldDB" id="A0A194QUA9"/>
<evidence type="ECO:0000313" key="9">
    <source>
        <dbReference type="EMBL" id="KPJ09113.1"/>
    </source>
</evidence>
<evidence type="ECO:0000256" key="1">
    <source>
        <dbReference type="ARBA" id="ARBA00022723"/>
    </source>
</evidence>
<comment type="similarity">
    <text evidence="6">Belongs to the snail C2H2-type zinc-finger protein family.</text>
</comment>
<accession>A0A194QUA9</accession>
<evidence type="ECO:0000256" key="4">
    <source>
        <dbReference type="ARBA" id="ARBA00022833"/>
    </source>
</evidence>
<sequence length="257" mass="29297">MDLSEVNIEVEVVRLDSDIINEHLQTSTAVLHDILKGENEETTDSGGEPCPQCGKYYKNAHTLKMHYGLKHPDIPVEFECISCNKKYSSLLSLQKHMRYMHRYQHRCKACYRTFPSIEMLQQHGTCCRNADVPCDFCGKIFNSRLALKNHIKYKHSEQSNGYCNICRRTFTSARALANHTAAIHPPGATTCGWCERVFNSVPALQSHVLHKHSVDGVRCTKCPKLFKTRASLVRHLKKVHDVDEPFDQVTQITPSTN</sequence>
<feature type="domain" description="C2H2-type" evidence="8">
    <location>
        <begin position="217"/>
        <end position="245"/>
    </location>
</feature>
<evidence type="ECO:0000256" key="7">
    <source>
        <dbReference type="PROSITE-ProRule" id="PRU00042"/>
    </source>
</evidence>
<dbReference type="PROSITE" id="PS50157">
    <property type="entry name" value="ZINC_FINGER_C2H2_2"/>
    <property type="match status" value="3"/>
</dbReference>
<evidence type="ECO:0000256" key="3">
    <source>
        <dbReference type="ARBA" id="ARBA00022771"/>
    </source>
</evidence>
<dbReference type="GO" id="GO:0000981">
    <property type="term" value="F:DNA-binding transcription factor activity, RNA polymerase II-specific"/>
    <property type="evidence" value="ECO:0007669"/>
    <property type="project" value="TreeGrafter"/>
</dbReference>
<evidence type="ECO:0000256" key="2">
    <source>
        <dbReference type="ARBA" id="ARBA00022737"/>
    </source>
</evidence>
<dbReference type="EMBL" id="KQ461108">
    <property type="protein sequence ID" value="KPJ09113.1"/>
    <property type="molecule type" value="Genomic_DNA"/>
</dbReference>
<dbReference type="PANTHER" id="PTHR24388">
    <property type="entry name" value="ZINC FINGER PROTEIN"/>
    <property type="match status" value="1"/>
</dbReference>
<dbReference type="SUPFAM" id="SSF57667">
    <property type="entry name" value="beta-beta-alpha zinc fingers"/>
    <property type="match status" value="3"/>
</dbReference>
<evidence type="ECO:0000256" key="6">
    <source>
        <dbReference type="ARBA" id="ARBA00037948"/>
    </source>
</evidence>
<dbReference type="Pfam" id="PF13912">
    <property type="entry name" value="zf-C2H2_6"/>
    <property type="match status" value="1"/>
</dbReference>
<keyword evidence="10" id="KW-1185">Reference proteome</keyword>
<evidence type="ECO:0000259" key="8">
    <source>
        <dbReference type="PROSITE" id="PS50157"/>
    </source>
</evidence>
<reference evidence="9 10" key="1">
    <citation type="journal article" date="2015" name="Nat. Commun.">
        <title>Outbred genome sequencing and CRISPR/Cas9 gene editing in butterflies.</title>
        <authorList>
            <person name="Li X."/>
            <person name="Fan D."/>
            <person name="Zhang W."/>
            <person name="Liu G."/>
            <person name="Zhang L."/>
            <person name="Zhao L."/>
            <person name="Fang X."/>
            <person name="Chen L."/>
            <person name="Dong Y."/>
            <person name="Chen Y."/>
            <person name="Ding Y."/>
            <person name="Zhao R."/>
            <person name="Feng M."/>
            <person name="Zhu Y."/>
            <person name="Feng Y."/>
            <person name="Jiang X."/>
            <person name="Zhu D."/>
            <person name="Xiang H."/>
            <person name="Feng X."/>
            <person name="Li S."/>
            <person name="Wang J."/>
            <person name="Zhang G."/>
            <person name="Kronforst M.R."/>
            <person name="Wang W."/>
        </authorList>
    </citation>
    <scope>NUCLEOTIDE SEQUENCE [LARGE SCALE GENOMIC DNA]</scope>
    <source>
        <strain evidence="9">Ya'a_city_454_Pm</strain>
        <tissue evidence="9">Whole body</tissue>
    </source>
</reference>
<keyword evidence="2" id="KW-0677">Repeat</keyword>
<evidence type="ECO:0000256" key="5">
    <source>
        <dbReference type="ARBA" id="ARBA00023242"/>
    </source>
</evidence>
<gene>
    <name evidence="9" type="ORF">RR48_15254</name>
</gene>
<dbReference type="Pfam" id="PF12874">
    <property type="entry name" value="zf-met"/>
    <property type="match status" value="1"/>
</dbReference>
<dbReference type="Gene3D" id="3.30.160.60">
    <property type="entry name" value="Classic Zinc Finger"/>
    <property type="match status" value="3"/>
</dbReference>
<dbReference type="InterPro" id="IPR013087">
    <property type="entry name" value="Znf_C2H2_type"/>
</dbReference>
<dbReference type="Proteomes" id="UP000053240">
    <property type="component" value="Unassembled WGS sequence"/>
</dbReference>
<dbReference type="InParanoid" id="A0A194QUA9"/>
<dbReference type="InterPro" id="IPR036236">
    <property type="entry name" value="Znf_C2H2_sf"/>
</dbReference>
<protein>
    <submittedName>
        <fullName evidence="9">Zinc finger protein 62-like</fullName>
    </submittedName>
</protein>
<dbReference type="InterPro" id="IPR050527">
    <property type="entry name" value="Snail/Krueppel_Znf"/>
</dbReference>
<keyword evidence="4" id="KW-0862">Zinc</keyword>
<keyword evidence="3 7" id="KW-0863">Zinc-finger</keyword>
<dbReference type="GO" id="GO:0008270">
    <property type="term" value="F:zinc ion binding"/>
    <property type="evidence" value="ECO:0007669"/>
    <property type="project" value="UniProtKB-KW"/>
</dbReference>
<dbReference type="Pfam" id="PF00096">
    <property type="entry name" value="zf-C2H2"/>
    <property type="match status" value="2"/>
</dbReference>
<proteinExistence type="inferred from homology"/>
<feature type="domain" description="C2H2-type" evidence="8">
    <location>
        <begin position="78"/>
        <end position="106"/>
    </location>
</feature>
<keyword evidence="1" id="KW-0479">Metal-binding</keyword>
<keyword evidence="5" id="KW-0539">Nucleus</keyword>
<organism evidence="9 10">
    <name type="scientific">Papilio machaon</name>
    <name type="common">Old World swallowtail butterfly</name>
    <dbReference type="NCBI Taxonomy" id="76193"/>
    <lineage>
        <taxon>Eukaryota</taxon>
        <taxon>Metazoa</taxon>
        <taxon>Ecdysozoa</taxon>
        <taxon>Arthropoda</taxon>
        <taxon>Hexapoda</taxon>
        <taxon>Insecta</taxon>
        <taxon>Pterygota</taxon>
        <taxon>Neoptera</taxon>
        <taxon>Endopterygota</taxon>
        <taxon>Lepidoptera</taxon>
        <taxon>Glossata</taxon>
        <taxon>Ditrysia</taxon>
        <taxon>Papilionoidea</taxon>
        <taxon>Papilionidae</taxon>
        <taxon>Papilioninae</taxon>
        <taxon>Papilio</taxon>
    </lineage>
</organism>
<dbReference type="PROSITE" id="PS00028">
    <property type="entry name" value="ZINC_FINGER_C2H2_1"/>
    <property type="match status" value="4"/>
</dbReference>
<dbReference type="GO" id="GO:0000978">
    <property type="term" value="F:RNA polymerase II cis-regulatory region sequence-specific DNA binding"/>
    <property type="evidence" value="ECO:0007669"/>
    <property type="project" value="TreeGrafter"/>
</dbReference>